<proteinExistence type="predicted"/>
<evidence type="ECO:0000313" key="1">
    <source>
        <dbReference type="EMBL" id="KAJ2936739.1"/>
    </source>
</evidence>
<sequence>MDPVVISLLQTNDAASLSDAAQIRRLLKEALALVAVVEDEFSALARKRNALQTSIRNYEIVLAPIRLLSTDILQYIFLLTLPDDRNPAMSSKESPLLVSQVCSTWRQAALTAPRLWSRLHIPLIHSKAAPHSGKLFLSSFIAIRCPQQWDGEEEYLTEHDNGPSNSEYDRHVHKVNSAMSNRREMVEQWLKRAGMTDLSISVVEATATLATSQSSDTLEFGSYLSSFRSEERRERSTPSRHSVEIVDILVKYASQLAVLDLGIAPERAKPILGLPPAKVPRLRSLRLWHPEYQGIAPSQHTIVSSPNIKSLRITIPAPVIAGTTVQWGNLTHLAVTIHTGNWDRNPRLLREFLSACQNLVVLSVLISKAQVVSSSQNRVVSISSALHVHFGRADNLYPTELS</sequence>
<comment type="caution">
    <text evidence="1">The sequence shown here is derived from an EMBL/GenBank/DDBJ whole genome shotgun (WGS) entry which is preliminary data.</text>
</comment>
<accession>A0A9W8JME8</accession>
<evidence type="ECO:0008006" key="3">
    <source>
        <dbReference type="Google" id="ProtNLM"/>
    </source>
</evidence>
<dbReference type="EMBL" id="JANBPK010000020">
    <property type="protein sequence ID" value="KAJ2936739.1"/>
    <property type="molecule type" value="Genomic_DNA"/>
</dbReference>
<name>A0A9W8JME8_9AGAR</name>
<protein>
    <recommendedName>
        <fullName evidence="3">F-box domain-containing protein</fullName>
    </recommendedName>
</protein>
<feature type="non-terminal residue" evidence="1">
    <location>
        <position position="402"/>
    </location>
</feature>
<keyword evidence="2" id="KW-1185">Reference proteome</keyword>
<gene>
    <name evidence="1" type="ORF">H1R20_g344</name>
</gene>
<dbReference type="AlphaFoldDB" id="A0A9W8JME8"/>
<dbReference type="Proteomes" id="UP001140091">
    <property type="component" value="Unassembled WGS sequence"/>
</dbReference>
<reference evidence="1" key="1">
    <citation type="submission" date="2022-06" db="EMBL/GenBank/DDBJ databases">
        <title>Genome Sequence of Candolleomyces eurysporus.</title>
        <authorList>
            <person name="Buettner E."/>
        </authorList>
    </citation>
    <scope>NUCLEOTIDE SEQUENCE</scope>
    <source>
        <strain evidence="1">VTCC 930004</strain>
    </source>
</reference>
<dbReference type="OrthoDB" id="3010833at2759"/>
<organism evidence="1 2">
    <name type="scientific">Candolleomyces eurysporus</name>
    <dbReference type="NCBI Taxonomy" id="2828524"/>
    <lineage>
        <taxon>Eukaryota</taxon>
        <taxon>Fungi</taxon>
        <taxon>Dikarya</taxon>
        <taxon>Basidiomycota</taxon>
        <taxon>Agaricomycotina</taxon>
        <taxon>Agaricomycetes</taxon>
        <taxon>Agaricomycetidae</taxon>
        <taxon>Agaricales</taxon>
        <taxon>Agaricineae</taxon>
        <taxon>Psathyrellaceae</taxon>
        <taxon>Candolleomyces</taxon>
    </lineage>
</organism>
<evidence type="ECO:0000313" key="2">
    <source>
        <dbReference type="Proteomes" id="UP001140091"/>
    </source>
</evidence>